<dbReference type="InterPro" id="IPR027467">
    <property type="entry name" value="MopterinOxRdtase_cofactor_BS"/>
</dbReference>
<organism evidence="14 15">
    <name type="scientific">Photobacterium jeanii</name>
    <dbReference type="NCBI Taxonomy" id="858640"/>
    <lineage>
        <taxon>Bacteria</taxon>
        <taxon>Pseudomonadati</taxon>
        <taxon>Pseudomonadota</taxon>
        <taxon>Gammaproteobacteria</taxon>
        <taxon>Vibrionales</taxon>
        <taxon>Vibrionaceae</taxon>
        <taxon>Photobacterium</taxon>
    </lineage>
</organism>
<dbReference type="CDD" id="cd02753">
    <property type="entry name" value="MopB_Formate-Dh-H"/>
    <property type="match status" value="1"/>
</dbReference>
<dbReference type="Pfam" id="PF14691">
    <property type="entry name" value="Fer4_20"/>
    <property type="match status" value="1"/>
</dbReference>
<dbReference type="Pfam" id="PF01568">
    <property type="entry name" value="Molydop_binding"/>
    <property type="match status" value="1"/>
</dbReference>
<evidence type="ECO:0000256" key="8">
    <source>
        <dbReference type="ARBA" id="ARBA00023002"/>
    </source>
</evidence>
<protein>
    <submittedName>
        <fullName evidence="14">Formate dehydrogenase</fullName>
    </submittedName>
</protein>
<reference evidence="14 15" key="1">
    <citation type="submission" date="2016-03" db="EMBL/GenBank/DDBJ databases">
        <title>Photobacterium proteolyticum sp. nov. a protease producing bacterium isolated from ocean sediments of Laizhou Bay.</title>
        <authorList>
            <person name="Li Y."/>
        </authorList>
    </citation>
    <scope>NUCLEOTIDE SEQUENCE [LARGE SCALE GENOMIC DNA]</scope>
    <source>
        <strain evidence="14 15">R-40508</strain>
    </source>
</reference>
<evidence type="ECO:0000256" key="9">
    <source>
        <dbReference type="ARBA" id="ARBA00023004"/>
    </source>
</evidence>
<keyword evidence="4" id="KW-0004">4Fe-4S</keyword>
<dbReference type="Gene3D" id="3.50.50.60">
    <property type="entry name" value="FAD/NAD(P)-binding domain"/>
    <property type="match status" value="2"/>
</dbReference>
<dbReference type="EMBL" id="LVHF01000033">
    <property type="protein sequence ID" value="OAN11490.1"/>
    <property type="molecule type" value="Genomic_DNA"/>
</dbReference>
<evidence type="ECO:0000256" key="3">
    <source>
        <dbReference type="ARBA" id="ARBA00010312"/>
    </source>
</evidence>
<dbReference type="RefSeq" id="WP_068336392.1">
    <property type="nucleotide sequence ID" value="NZ_LVHF01000033.1"/>
</dbReference>
<keyword evidence="9" id="KW-0408">Iron</keyword>
<dbReference type="OrthoDB" id="9810782at2"/>
<dbReference type="SUPFAM" id="SSF50692">
    <property type="entry name" value="ADC-like"/>
    <property type="match status" value="1"/>
</dbReference>
<dbReference type="Gene3D" id="2.40.40.20">
    <property type="match status" value="1"/>
</dbReference>
<dbReference type="Proteomes" id="UP000078503">
    <property type="component" value="Unassembled WGS sequence"/>
</dbReference>
<evidence type="ECO:0000259" key="12">
    <source>
        <dbReference type="PROSITE" id="PS51379"/>
    </source>
</evidence>
<dbReference type="SUPFAM" id="SSF51971">
    <property type="entry name" value="Nucleotide-binding domain"/>
    <property type="match status" value="1"/>
</dbReference>
<comment type="similarity">
    <text evidence="2">In the C-terminal section; belongs to the prokaryotic molybdopterin-containing oxidoreductase family.</text>
</comment>
<dbReference type="GO" id="GO:0015942">
    <property type="term" value="P:formate metabolic process"/>
    <property type="evidence" value="ECO:0007669"/>
    <property type="project" value="InterPro"/>
</dbReference>
<dbReference type="FunFam" id="3.40.228.10:FF:000002">
    <property type="entry name" value="Formate dehydrogenase subunit alpha"/>
    <property type="match status" value="1"/>
</dbReference>
<dbReference type="InterPro" id="IPR023753">
    <property type="entry name" value="FAD/NAD-binding_dom"/>
</dbReference>
<keyword evidence="6" id="KW-0479">Metal-binding</keyword>
<dbReference type="Pfam" id="PF13510">
    <property type="entry name" value="Fer2_4"/>
    <property type="match status" value="1"/>
</dbReference>
<dbReference type="SUPFAM" id="SSF46548">
    <property type="entry name" value="alpha-helical ferredoxin"/>
    <property type="match status" value="1"/>
</dbReference>
<dbReference type="InterPro" id="IPR050612">
    <property type="entry name" value="Prok_Mopterin_Oxidored"/>
</dbReference>
<keyword evidence="10" id="KW-0411">Iron-sulfur</keyword>
<dbReference type="InterPro" id="IPR017900">
    <property type="entry name" value="4Fe4S_Fe_S_CS"/>
</dbReference>
<evidence type="ECO:0000259" key="13">
    <source>
        <dbReference type="PROSITE" id="PS51669"/>
    </source>
</evidence>
<dbReference type="Gene3D" id="3.30.70.20">
    <property type="match status" value="1"/>
</dbReference>
<dbReference type="CDD" id="cd00207">
    <property type="entry name" value="fer2"/>
    <property type="match status" value="1"/>
</dbReference>
<dbReference type="PANTHER" id="PTHR43742:SF2">
    <property type="entry name" value="ASSIMILATORY NITRATE REDUCTASE CATALYTIC SUBUNIT"/>
    <property type="match status" value="1"/>
</dbReference>
<dbReference type="SUPFAM" id="SSF53706">
    <property type="entry name" value="Formate dehydrogenase/DMSO reductase, domains 1-3"/>
    <property type="match status" value="1"/>
</dbReference>
<comment type="caution">
    <text evidence="14">The sequence shown here is derived from an EMBL/GenBank/DDBJ whole genome shotgun (WGS) entry which is preliminary data.</text>
</comment>
<dbReference type="Pfam" id="PF00384">
    <property type="entry name" value="Molybdopterin"/>
    <property type="match status" value="1"/>
</dbReference>
<dbReference type="InterPro" id="IPR009051">
    <property type="entry name" value="Helical_ferredxn"/>
</dbReference>
<evidence type="ECO:0000256" key="1">
    <source>
        <dbReference type="ARBA" id="ARBA00001942"/>
    </source>
</evidence>
<dbReference type="Pfam" id="PF12838">
    <property type="entry name" value="Fer4_7"/>
    <property type="match status" value="1"/>
</dbReference>
<keyword evidence="7" id="KW-0677">Repeat</keyword>
<dbReference type="GO" id="GO:0043546">
    <property type="term" value="F:molybdopterin cofactor binding"/>
    <property type="evidence" value="ECO:0007669"/>
    <property type="project" value="InterPro"/>
</dbReference>
<dbReference type="GO" id="GO:0046872">
    <property type="term" value="F:metal ion binding"/>
    <property type="evidence" value="ECO:0007669"/>
    <property type="project" value="UniProtKB-KW"/>
</dbReference>
<comment type="similarity">
    <text evidence="3">Belongs to the prokaryotic molybdopterin-containing oxidoreductase family.</text>
</comment>
<evidence type="ECO:0000256" key="2">
    <source>
        <dbReference type="ARBA" id="ARBA00007023"/>
    </source>
</evidence>
<keyword evidence="5" id="KW-0500">Molybdenum</keyword>
<feature type="domain" description="4Fe-4S Mo/W bis-MGD-type" evidence="13">
    <location>
        <begin position="699"/>
        <end position="757"/>
    </location>
</feature>
<gene>
    <name evidence="14" type="ORF">A3K86_21395</name>
</gene>
<dbReference type="InterPro" id="IPR001041">
    <property type="entry name" value="2Fe-2S_ferredoxin-type"/>
</dbReference>
<dbReference type="PANTHER" id="PTHR43742">
    <property type="entry name" value="TRIMETHYLAMINE-N-OXIDE REDUCTASE"/>
    <property type="match status" value="1"/>
</dbReference>
<evidence type="ECO:0000256" key="4">
    <source>
        <dbReference type="ARBA" id="ARBA00022485"/>
    </source>
</evidence>
<dbReference type="CDD" id="cd02790">
    <property type="entry name" value="MopB_CT_Formate-Dh_H"/>
    <property type="match status" value="1"/>
</dbReference>
<dbReference type="InterPro" id="IPR036188">
    <property type="entry name" value="FAD/NAD-bd_sf"/>
</dbReference>
<dbReference type="InterPro" id="IPR041924">
    <property type="entry name" value="Formate_Dh-H_N"/>
</dbReference>
<dbReference type="Gene3D" id="3.40.50.740">
    <property type="match status" value="1"/>
</dbReference>
<dbReference type="InterPro" id="IPR036010">
    <property type="entry name" value="2Fe-2S_ferredoxin-like_sf"/>
</dbReference>
<feature type="domain" description="4Fe-4S ferredoxin-type" evidence="12">
    <location>
        <begin position="611"/>
        <end position="640"/>
    </location>
</feature>
<dbReference type="PROSITE" id="PS00198">
    <property type="entry name" value="4FE4S_FER_1"/>
    <property type="match status" value="1"/>
</dbReference>
<dbReference type="InterPro" id="IPR006657">
    <property type="entry name" value="MoPterin_dinucl-bd_dom"/>
</dbReference>
<evidence type="ECO:0000256" key="7">
    <source>
        <dbReference type="ARBA" id="ARBA00022737"/>
    </source>
</evidence>
<evidence type="ECO:0000313" key="15">
    <source>
        <dbReference type="Proteomes" id="UP000078503"/>
    </source>
</evidence>
<dbReference type="InterPro" id="IPR006963">
    <property type="entry name" value="Mopterin_OxRdtase_4Fe-4S_dom"/>
</dbReference>
<accession>A0A178K2F6</accession>
<dbReference type="InterPro" id="IPR017896">
    <property type="entry name" value="4Fe4S_Fe-S-bd"/>
</dbReference>
<dbReference type="GO" id="GO:0008863">
    <property type="term" value="F:formate dehydrogenase (NAD+) activity"/>
    <property type="evidence" value="ECO:0007669"/>
    <property type="project" value="InterPro"/>
</dbReference>
<evidence type="ECO:0000256" key="10">
    <source>
        <dbReference type="ARBA" id="ARBA00023014"/>
    </source>
</evidence>
<dbReference type="Pfam" id="PF07992">
    <property type="entry name" value="Pyr_redox_2"/>
    <property type="match status" value="1"/>
</dbReference>
<dbReference type="InterPro" id="IPR009010">
    <property type="entry name" value="Asp_de-COase-like_dom_sf"/>
</dbReference>
<dbReference type="PROSITE" id="PS51379">
    <property type="entry name" value="4FE4S_FER_2"/>
    <property type="match status" value="2"/>
</dbReference>
<dbReference type="Gene3D" id="1.10.1060.10">
    <property type="entry name" value="Alpha-helical ferredoxin"/>
    <property type="match status" value="1"/>
</dbReference>
<feature type="domain" description="2Fe-2S ferredoxin-type" evidence="11">
    <location>
        <begin position="1"/>
        <end position="77"/>
    </location>
</feature>
<dbReference type="Pfam" id="PF04879">
    <property type="entry name" value="Molybdop_Fe4S4"/>
    <property type="match status" value="1"/>
</dbReference>
<dbReference type="PROSITE" id="PS00490">
    <property type="entry name" value="MOLYBDOPTERIN_PROK_2"/>
    <property type="match status" value="1"/>
</dbReference>
<dbReference type="InterPro" id="IPR041925">
    <property type="entry name" value="CT_Formate-Dh_H"/>
</dbReference>
<dbReference type="PROSITE" id="PS51669">
    <property type="entry name" value="4FE4S_MOW_BIS_MGD"/>
    <property type="match status" value="1"/>
</dbReference>
<dbReference type="PROSITE" id="PS00551">
    <property type="entry name" value="MOLYBDOPTERIN_PROK_1"/>
    <property type="match status" value="1"/>
</dbReference>
<dbReference type="SMART" id="SM00926">
    <property type="entry name" value="Molybdop_Fe4S4"/>
    <property type="match status" value="1"/>
</dbReference>
<dbReference type="PROSITE" id="PS51085">
    <property type="entry name" value="2FE2S_FER_2"/>
    <property type="match status" value="1"/>
</dbReference>
<dbReference type="FunFam" id="3.30.70.20:FF:000035">
    <property type="entry name" value="Iron hydrogenase 1"/>
    <property type="match status" value="1"/>
</dbReference>
<dbReference type="STRING" id="858640.A3K86_21395"/>
<dbReference type="Gene3D" id="3.40.228.10">
    <property type="entry name" value="Dimethylsulfoxide Reductase, domain 2"/>
    <property type="match status" value="1"/>
</dbReference>
<evidence type="ECO:0000313" key="14">
    <source>
        <dbReference type="EMBL" id="OAN11490.1"/>
    </source>
</evidence>
<dbReference type="NCBIfam" id="TIGR01591">
    <property type="entry name" value="Fdh-alpha"/>
    <property type="match status" value="1"/>
</dbReference>
<name>A0A178K2F6_9GAMM</name>
<keyword evidence="15" id="KW-1185">Reference proteome</keyword>
<evidence type="ECO:0000256" key="6">
    <source>
        <dbReference type="ARBA" id="ARBA00022723"/>
    </source>
</evidence>
<sequence>MMNVTIDGQVYALDAELSLLDAVSQHNIEIPSLCGLNQNGEKVPCGLCVVEVAGEGVQRACEIKPQSGMEVVTQSEDLSQRRQQALNKIMSDHYADCEAPCQTACPAGVDIQSYLYHIAQDDHQKAVEVIKRTLPMPLSIGRVCPAFCESECRRSLVDEPLAIRQLKRHAADIDLEAQESYVPPKKSAKGKSIAIVGSGPGGLTCGYYLSNEGYNVTVFESMPKAGGWLRYGIPEYRLPKAILDKEIELMCRNGMVVETNKKLGEDFSLSQLSEDFDAVCLAVGASQAVEMNYTGSDFDGCYLGVDYLKDFVTEQQYTTGKKVAVIGGGNTAIDCARTAVRAGAETTLIYRRTRDEMPAEDYEIVEAEHEGVKFHFLTNPVENFADAHGRVCEVKLEKMALGEPDASGRRRPEATGEYFMEAFDTVISAVSQKPDLSFMDNEALDLPLTRWNTQDANPDTMHSGTGNIFSIGDFRRGPATAIEAVADGRVAAKAIDRFFEGTMEHVPVKPFNAQKAPKLKQVDAKHFESIKKVMRSVMPELSSQERELNFAEVETGFANIDAIREAERCLECGCQANTDCKLRDFATEYKVEETDINLEGCQKFAVDNSAEFIVFDANRCISCGQCVDTCSNKTVHGALSFMKNEDGTSANRPECRPGFENGYSMGDSNCVQCGACVQVCPTGALTDARDRSQGRIEMLKPVDTICTYCGVGCKLTMFVDESRNEIRYVQGVKDSPVNQGMLCVKGRFGFDFVNSKDRLTTPLIRRDGELQPATWDEAIALVADKLSAIKLANGGKALAGFSSAKTTNEDNYAFQKLFRRELLTNNIDHCARLCHASTVTGLEASIGSGAMTNDIPSIKHSDVVFVIGSDTTAAHPIIASHIKQAIKTHGTRLIVADPKKIDMAEHAQLYVAQRPGTDVMLLNGIMQQIIKHNWHDQAYIAERTEGFEALAAEVMQEAYSPEKVELITGIKADDVIAMAKMIGTAERTAVYYSMGITQHTTGHDNVRSIANLQMLCGNIGIEGGGINPLRGQSNVQGACDMGALPNNFPGYQKVHNPEVHAKFVHAWQQPELPSESGLTLTEIIDAACHGDVKGLYVMGENPVLSDPNQAHVIEALEALDFLVVQDIFLTETAQYADVVLPSCSFAEKAGHFTNTERRVQRISPAVNPPGEAKEDWWIIQQIAQAMGADWQYDSVKAITEEITQVTPQYAGIHWDRVGRDGLQWPCLSDDHQGTRIMHAETFKRGLGEMVAVPFRYAAELPDDEYPLVLTTGRLLEQFHTGTMTRKTKGLDNLAGPRVMMSVVDAERLGIQNSEMVRLSTRRGYIETPAFVTKRMQPGVVFVPFHFAESPANRLTITATDPHAKIPEFKVAAVKLEKIAVPEVEAVPV</sequence>
<evidence type="ECO:0000259" key="11">
    <source>
        <dbReference type="PROSITE" id="PS51085"/>
    </source>
</evidence>
<dbReference type="GO" id="GO:0051539">
    <property type="term" value="F:4 iron, 4 sulfur cluster binding"/>
    <property type="evidence" value="ECO:0007669"/>
    <property type="project" value="UniProtKB-KW"/>
</dbReference>
<evidence type="ECO:0000256" key="5">
    <source>
        <dbReference type="ARBA" id="ARBA00022505"/>
    </source>
</evidence>
<comment type="cofactor">
    <cofactor evidence="1">
        <name>Mo-bis(molybdopterin guanine dinucleotide)</name>
        <dbReference type="ChEBI" id="CHEBI:60539"/>
    </cofactor>
</comment>
<dbReference type="SUPFAM" id="SSF54862">
    <property type="entry name" value="4Fe-4S ferredoxins"/>
    <property type="match status" value="1"/>
</dbReference>
<dbReference type="Gene3D" id="2.20.25.90">
    <property type="entry name" value="ADC-like domains"/>
    <property type="match status" value="1"/>
</dbReference>
<dbReference type="InterPro" id="IPR028261">
    <property type="entry name" value="DPD_II"/>
</dbReference>
<proteinExistence type="inferred from homology"/>
<dbReference type="PRINTS" id="PR00419">
    <property type="entry name" value="ADXRDTASE"/>
</dbReference>
<dbReference type="InterPro" id="IPR006655">
    <property type="entry name" value="Mopterin_OxRdtase_prok_CS"/>
</dbReference>
<dbReference type="InterPro" id="IPR006656">
    <property type="entry name" value="Mopterin_OxRdtase"/>
</dbReference>
<feature type="domain" description="4Fe-4S ferredoxin-type" evidence="12">
    <location>
        <begin position="661"/>
        <end position="690"/>
    </location>
</feature>
<keyword evidence="8" id="KW-0560">Oxidoreductase</keyword>
<dbReference type="SUPFAM" id="SSF54292">
    <property type="entry name" value="2Fe-2S ferredoxin-like"/>
    <property type="match status" value="1"/>
</dbReference>
<dbReference type="InterPro" id="IPR006478">
    <property type="entry name" value="Formate_DH_asu"/>
</dbReference>